<name>X6NDA3_RETFI</name>
<comment type="caution">
    <text evidence="2">The sequence shown here is derived from an EMBL/GenBank/DDBJ whole genome shotgun (WGS) entry which is preliminary data.</text>
</comment>
<protein>
    <submittedName>
        <fullName evidence="2">Uncharacterized protein</fullName>
    </submittedName>
</protein>
<accession>X6NDA3</accession>
<dbReference type="Proteomes" id="UP000023152">
    <property type="component" value="Unassembled WGS sequence"/>
</dbReference>
<keyword evidence="3" id="KW-1185">Reference proteome</keyword>
<gene>
    <name evidence="2" type="ORF">RFI_13876</name>
</gene>
<evidence type="ECO:0000256" key="1">
    <source>
        <dbReference type="SAM" id="MobiDB-lite"/>
    </source>
</evidence>
<organism evidence="2 3">
    <name type="scientific">Reticulomyxa filosa</name>
    <dbReference type="NCBI Taxonomy" id="46433"/>
    <lineage>
        <taxon>Eukaryota</taxon>
        <taxon>Sar</taxon>
        <taxon>Rhizaria</taxon>
        <taxon>Retaria</taxon>
        <taxon>Foraminifera</taxon>
        <taxon>Monothalamids</taxon>
        <taxon>Reticulomyxidae</taxon>
        <taxon>Reticulomyxa</taxon>
    </lineage>
</organism>
<dbReference type="AlphaFoldDB" id="X6NDA3"/>
<dbReference type="EMBL" id="ASPP01010055">
    <property type="protein sequence ID" value="ETO23307.1"/>
    <property type="molecule type" value="Genomic_DNA"/>
</dbReference>
<feature type="compositionally biased region" description="Low complexity" evidence="1">
    <location>
        <begin position="90"/>
        <end position="111"/>
    </location>
</feature>
<evidence type="ECO:0000313" key="3">
    <source>
        <dbReference type="Proteomes" id="UP000023152"/>
    </source>
</evidence>
<sequence length="160" mass="17677">MVYAQTEVNKNVESTIKPLSNNTNPNTPTVPQLVVEDSNINVPLPKNNEFESKNIDADQTHSDFPEVTLPEYTIDTKSNATPEPSKKVENPTGANPNTNTPNNPNTFVATPTLNKNNEEVSLPEGFNDKFKDFEVNKITHQVIKKTKQEEAKALAPTTTS</sequence>
<evidence type="ECO:0000313" key="2">
    <source>
        <dbReference type="EMBL" id="ETO23307.1"/>
    </source>
</evidence>
<reference evidence="2 3" key="1">
    <citation type="journal article" date="2013" name="Curr. Biol.">
        <title>The Genome of the Foraminiferan Reticulomyxa filosa.</title>
        <authorList>
            <person name="Glockner G."/>
            <person name="Hulsmann N."/>
            <person name="Schleicher M."/>
            <person name="Noegel A.A."/>
            <person name="Eichinger L."/>
            <person name="Gallinger C."/>
            <person name="Pawlowski J."/>
            <person name="Sierra R."/>
            <person name="Euteneuer U."/>
            <person name="Pillet L."/>
            <person name="Moustafa A."/>
            <person name="Platzer M."/>
            <person name="Groth M."/>
            <person name="Szafranski K."/>
            <person name="Schliwa M."/>
        </authorList>
    </citation>
    <scope>NUCLEOTIDE SEQUENCE [LARGE SCALE GENOMIC DNA]</scope>
</reference>
<proteinExistence type="predicted"/>
<feature type="region of interest" description="Disordered" evidence="1">
    <location>
        <begin position="71"/>
        <end position="111"/>
    </location>
</feature>